<dbReference type="OrthoDB" id="61815at2759"/>
<dbReference type="GO" id="GO:0003924">
    <property type="term" value="F:GTPase activity"/>
    <property type="evidence" value="ECO:0007669"/>
    <property type="project" value="InterPro"/>
</dbReference>
<gene>
    <name evidence="8" type="ORF">SPOG_03786</name>
</gene>
<dbReference type="PANTHER" id="PTHR45709">
    <property type="entry name" value="LARGE SUBUNIT GTPASE 1 HOMOLOG-RELATED"/>
    <property type="match status" value="1"/>
</dbReference>
<evidence type="ECO:0000313" key="9">
    <source>
        <dbReference type="Proteomes" id="UP000015464"/>
    </source>
</evidence>
<feature type="region of interest" description="Disordered" evidence="6">
    <location>
        <begin position="546"/>
        <end position="610"/>
    </location>
</feature>
<dbReference type="OMA" id="VNKADMM"/>
<dbReference type="RefSeq" id="XP_013021504.1">
    <property type="nucleotide sequence ID" value="XM_013166050.1"/>
</dbReference>
<proteinExistence type="predicted"/>
<keyword evidence="5" id="KW-0342">GTP-binding</keyword>
<dbReference type="GO" id="GO:0005525">
    <property type="term" value="F:GTP binding"/>
    <property type="evidence" value="ECO:0007669"/>
    <property type="project" value="UniProtKB-KW"/>
</dbReference>
<dbReference type="HOGENOM" id="CLU_011072_5_0_1"/>
<keyword evidence="9" id="KW-1185">Reference proteome</keyword>
<dbReference type="InterPro" id="IPR030378">
    <property type="entry name" value="G_CP_dom"/>
</dbReference>
<sequence>MVLPKSRNNVGLGRAIQADFTKARKNRKGGLKHTTEFDPRAKKPALRSVTQESNLDEFLSTAELGGVDFVAEKQNVKVIQNPEQNPFLPTVEEAKQSKARQEQNKDRLTIPRRPHWNESTTPEELDRMEKEAFLEWRRSLAQLQEVEGFVVTPFERNLQIWRQLWRVIERSDVVVQIVDARHPLFFRSANLEHYVQGVDPKKKNFLLVNKADMLTTEQRKWWAAYFNQHNISYLFFSARLAAESNMEEAEDATGVPESLKASETHTEDHRIATLDTLLGIFETYANNLAKDKRKLTFGLVGYPNVGKSSTINALVGHKTVSVSSTPGKTKHFQTINLTDKVTLLDCPGLVFPSFATTQADLVLDGVLPIDQMREHTGPSAMLAQRIPKEVLENIYTIRIRTRPKEEGGSGVPSAEEVLFPYARARGYMRSNHGTPDDSRASRILLKDYVNGKLIYVHPPPNYPDSDMEFNKEHHINYLSSAAEDIGRKLQNITMKDKLALRESEEIDKEYFSENPHVRSFVRGTAAADIQGIEYKGRNMTQSFQRRLNDDGTPKYPMNAQGKPLSRRKARQISTQEVGVSPDAVLAASSKKHNKKNKRTKQRSGRVLDDF</sequence>
<organism evidence="8 9">
    <name type="scientific">Schizosaccharomyces cryophilus (strain OY26 / ATCC MYA-4695 / CBS 11777 / NBRC 106824 / NRRL Y48691)</name>
    <name type="common">Fission yeast</name>
    <dbReference type="NCBI Taxonomy" id="653667"/>
    <lineage>
        <taxon>Eukaryota</taxon>
        <taxon>Fungi</taxon>
        <taxon>Dikarya</taxon>
        <taxon>Ascomycota</taxon>
        <taxon>Taphrinomycotina</taxon>
        <taxon>Schizosaccharomycetes</taxon>
        <taxon>Schizosaccharomycetales</taxon>
        <taxon>Schizosaccharomycetaceae</taxon>
        <taxon>Schizosaccharomyces</taxon>
    </lineage>
</organism>
<dbReference type="PANTHER" id="PTHR45709:SF2">
    <property type="entry name" value="LARGE SUBUNIT GTPASE 1 HOMOLOG"/>
    <property type="match status" value="1"/>
</dbReference>
<dbReference type="GO" id="GO:0000054">
    <property type="term" value="P:ribosomal subunit export from nucleus"/>
    <property type="evidence" value="ECO:0007669"/>
    <property type="project" value="TreeGrafter"/>
</dbReference>
<evidence type="ECO:0000313" key="8">
    <source>
        <dbReference type="EMBL" id="EPY53256.1"/>
    </source>
</evidence>
<dbReference type="InterPro" id="IPR006073">
    <property type="entry name" value="GTP-bd"/>
</dbReference>
<evidence type="ECO:0000256" key="4">
    <source>
        <dbReference type="ARBA" id="ARBA00022801"/>
    </source>
</evidence>
<dbReference type="CDD" id="cd01857">
    <property type="entry name" value="HSR1_MMR1"/>
    <property type="match status" value="1"/>
</dbReference>
<dbReference type="GO" id="GO:0005829">
    <property type="term" value="C:cytosol"/>
    <property type="evidence" value="ECO:0007669"/>
    <property type="project" value="TreeGrafter"/>
</dbReference>
<evidence type="ECO:0000256" key="3">
    <source>
        <dbReference type="ARBA" id="ARBA00022741"/>
    </source>
</evidence>
<protein>
    <submittedName>
        <fullName evidence="8">GTP binding protein</fullName>
    </submittedName>
</protein>
<keyword evidence="2" id="KW-0963">Cytoplasm</keyword>
<evidence type="ECO:0000256" key="1">
    <source>
        <dbReference type="ARBA" id="ARBA00004496"/>
    </source>
</evidence>
<dbReference type="STRING" id="653667.S9XHV3"/>
<dbReference type="PROSITE" id="PS51721">
    <property type="entry name" value="G_CP"/>
    <property type="match status" value="1"/>
</dbReference>
<evidence type="ECO:0000256" key="5">
    <source>
        <dbReference type="ARBA" id="ARBA00023134"/>
    </source>
</evidence>
<name>S9XHV3_SCHCR</name>
<dbReference type="eggNOG" id="KOG1424">
    <property type="taxonomic scope" value="Eukaryota"/>
</dbReference>
<dbReference type="Proteomes" id="UP000015464">
    <property type="component" value="Unassembled WGS sequence"/>
</dbReference>
<comment type="subcellular location">
    <subcellularLocation>
        <location evidence="1">Cytoplasm</location>
    </subcellularLocation>
</comment>
<reference evidence="8 9" key="1">
    <citation type="journal article" date="2011" name="Science">
        <title>Comparative functional genomics of the fission yeasts.</title>
        <authorList>
            <person name="Rhind N."/>
            <person name="Chen Z."/>
            <person name="Yassour M."/>
            <person name="Thompson D.A."/>
            <person name="Haas B.J."/>
            <person name="Habib N."/>
            <person name="Wapinski I."/>
            <person name="Roy S."/>
            <person name="Lin M.F."/>
            <person name="Heiman D.I."/>
            <person name="Young S.K."/>
            <person name="Furuya K."/>
            <person name="Guo Y."/>
            <person name="Pidoux A."/>
            <person name="Chen H.M."/>
            <person name="Robbertse B."/>
            <person name="Goldberg J.M."/>
            <person name="Aoki K."/>
            <person name="Bayne E.H."/>
            <person name="Berlin A.M."/>
            <person name="Desjardins C.A."/>
            <person name="Dobbs E."/>
            <person name="Dukaj L."/>
            <person name="Fan L."/>
            <person name="FitzGerald M.G."/>
            <person name="French C."/>
            <person name="Gujja S."/>
            <person name="Hansen K."/>
            <person name="Keifenheim D."/>
            <person name="Levin J.Z."/>
            <person name="Mosher R.A."/>
            <person name="Mueller C.A."/>
            <person name="Pfiffner J."/>
            <person name="Priest M."/>
            <person name="Russ C."/>
            <person name="Smialowska A."/>
            <person name="Swoboda P."/>
            <person name="Sykes S.M."/>
            <person name="Vaughn M."/>
            <person name="Vengrova S."/>
            <person name="Yoder R."/>
            <person name="Zeng Q."/>
            <person name="Allshire R."/>
            <person name="Baulcombe D."/>
            <person name="Birren B.W."/>
            <person name="Brown W."/>
            <person name="Ekwall K."/>
            <person name="Kellis M."/>
            <person name="Leatherwood J."/>
            <person name="Levin H."/>
            <person name="Margalit H."/>
            <person name="Martienssen R."/>
            <person name="Nieduszynski C.A."/>
            <person name="Spatafora J.W."/>
            <person name="Friedman N."/>
            <person name="Dalgaard J.Z."/>
            <person name="Baumann P."/>
            <person name="Niki H."/>
            <person name="Regev A."/>
            <person name="Nusbaum C."/>
        </authorList>
    </citation>
    <scope>NUCLEOTIDE SEQUENCE [LARGE SCALE GENOMIC DNA]</scope>
    <source>
        <strain evidence="9">OY26 / ATCC MYA-4695 / CBS 11777 / NBRC 106824 / NRRL Y48691</strain>
    </source>
</reference>
<dbReference type="InterPro" id="IPR027417">
    <property type="entry name" value="P-loop_NTPase"/>
</dbReference>
<evidence type="ECO:0000256" key="2">
    <source>
        <dbReference type="ARBA" id="ARBA00022490"/>
    </source>
</evidence>
<dbReference type="Gene3D" id="3.40.50.300">
    <property type="entry name" value="P-loop containing nucleotide triphosphate hydrolases"/>
    <property type="match status" value="1"/>
</dbReference>
<dbReference type="InterPro" id="IPR043358">
    <property type="entry name" value="GNL1-like"/>
</dbReference>
<keyword evidence="3" id="KW-0547">Nucleotide-binding</keyword>
<dbReference type="EMBL" id="KE546988">
    <property type="protein sequence ID" value="EPY53256.1"/>
    <property type="molecule type" value="Genomic_DNA"/>
</dbReference>
<dbReference type="GeneID" id="25038103"/>
<dbReference type="Pfam" id="PF01926">
    <property type="entry name" value="MMR_HSR1"/>
    <property type="match status" value="1"/>
</dbReference>
<accession>S9XHV3</accession>
<dbReference type="SUPFAM" id="SSF52540">
    <property type="entry name" value="P-loop containing nucleoside triphosphate hydrolases"/>
    <property type="match status" value="1"/>
</dbReference>
<feature type="region of interest" description="Disordered" evidence="6">
    <location>
        <begin position="23"/>
        <end position="48"/>
    </location>
</feature>
<feature type="compositionally biased region" description="Basic residues" evidence="6">
    <location>
        <begin position="589"/>
        <end position="603"/>
    </location>
</feature>
<dbReference type="AlphaFoldDB" id="S9XHV3"/>
<feature type="domain" description="CP-type G" evidence="7">
    <location>
        <begin position="161"/>
        <end position="352"/>
    </location>
</feature>
<keyword evidence="4" id="KW-0378">Hydrolase</keyword>
<evidence type="ECO:0000256" key="6">
    <source>
        <dbReference type="SAM" id="MobiDB-lite"/>
    </source>
</evidence>
<evidence type="ECO:0000259" key="7">
    <source>
        <dbReference type="PROSITE" id="PS51721"/>
    </source>
</evidence>